<feature type="compositionally biased region" description="Basic residues" evidence="1">
    <location>
        <begin position="54"/>
        <end position="70"/>
    </location>
</feature>
<name>A7KAB5_9PHYC</name>
<sequence length="70" mass="8009">MVTVSGDFPRHIPFCHLSPASQMPIKALSTEHMYLISKALKATTANHEHVLQNPRRRRAYHRGHGHRDAE</sequence>
<protein>
    <submittedName>
        <fullName evidence="2">Uncharacterized protein z855R</fullName>
    </submittedName>
</protein>
<evidence type="ECO:0000256" key="1">
    <source>
        <dbReference type="SAM" id="MobiDB-lite"/>
    </source>
</evidence>
<dbReference type="GeneID" id="5470221"/>
<dbReference type="RefSeq" id="YP_001427336.1">
    <property type="nucleotide sequence ID" value="NC_008724.1"/>
</dbReference>
<keyword evidence="3" id="KW-1185">Reference proteome</keyword>
<gene>
    <name evidence="2" type="primary">z855R</name>
    <name evidence="2" type="ORF">ATCV1_z855R</name>
</gene>
<evidence type="ECO:0000313" key="3">
    <source>
        <dbReference type="Proteomes" id="UP000202420"/>
    </source>
</evidence>
<dbReference type="EMBL" id="EF101928">
    <property type="protein sequence ID" value="ABT16989.1"/>
    <property type="molecule type" value="Genomic_DNA"/>
</dbReference>
<dbReference type="KEGG" id="vg:5470221"/>
<proteinExistence type="predicted"/>
<reference evidence="2 3" key="1">
    <citation type="submission" date="2006-09" db="EMBL/GenBank/DDBJ databases">
        <title>Sequence and annotation of the 288-kb ATCV-1 virus that infects an endosymbiotic Chlorella strain of the heliozoon Acanthocystis turfacea.</title>
        <authorList>
            <person name="Fitzgerald L.A."/>
            <person name="Graves M.V."/>
            <person name="Li X."/>
            <person name="Pfitzner A.J.P."/>
            <person name="Hartigan J."/>
            <person name="Van Etten J.L."/>
        </authorList>
    </citation>
    <scope>NUCLEOTIDE SEQUENCE [LARGE SCALE GENOMIC DNA]</scope>
    <source>
        <strain evidence="2 3">ATCV-1</strain>
    </source>
</reference>
<feature type="region of interest" description="Disordered" evidence="1">
    <location>
        <begin position="50"/>
        <end position="70"/>
    </location>
</feature>
<evidence type="ECO:0000313" key="2">
    <source>
        <dbReference type="EMBL" id="ABT16989.1"/>
    </source>
</evidence>
<dbReference type="Proteomes" id="UP000202420">
    <property type="component" value="Segment"/>
</dbReference>
<accession>A7KAB5</accession>
<organism evidence="2 3">
    <name type="scientific">Chlorovirus heliozoae</name>
    <dbReference type="NCBI Taxonomy" id="322019"/>
    <lineage>
        <taxon>Viruses</taxon>
        <taxon>Varidnaviria</taxon>
        <taxon>Bamfordvirae</taxon>
        <taxon>Nucleocytoviricota</taxon>
        <taxon>Megaviricetes</taxon>
        <taxon>Algavirales</taxon>
        <taxon>Phycodnaviridae</taxon>
        <taxon>Chlorovirus</taxon>
    </lineage>
</organism>